<protein>
    <submittedName>
        <fullName evidence="1">Uncharacterized protein</fullName>
    </submittedName>
</protein>
<reference evidence="1" key="1">
    <citation type="journal article" date="2020" name="G3 (Bethesda)">
        <title>High-Quality Assemblies for Three Invasive Social Wasps from the &lt;i&gt;Vespula&lt;/i&gt; Genus.</title>
        <authorList>
            <person name="Harrop T.W.R."/>
            <person name="Guhlin J."/>
            <person name="McLaughlin G.M."/>
            <person name="Permina E."/>
            <person name="Stockwell P."/>
            <person name="Gilligan J."/>
            <person name="Le Lec M.F."/>
            <person name="Gruber M.A.M."/>
            <person name="Quinn O."/>
            <person name="Lovegrove M."/>
            <person name="Duncan E.J."/>
            <person name="Remnant E.J."/>
            <person name="Van Eeckhoven J."/>
            <person name="Graham B."/>
            <person name="Knapp R.A."/>
            <person name="Langford K.W."/>
            <person name="Kronenberg Z."/>
            <person name="Press M.O."/>
            <person name="Eacker S.M."/>
            <person name="Wilson-Rankin E.E."/>
            <person name="Purcell J."/>
            <person name="Lester P.J."/>
            <person name="Dearden P.K."/>
        </authorList>
    </citation>
    <scope>NUCLEOTIDE SEQUENCE</scope>
    <source>
        <strain evidence="1">Volc-1</strain>
    </source>
</reference>
<organism evidence="1 2">
    <name type="scientific">Vespula pensylvanica</name>
    <name type="common">Western yellow jacket</name>
    <name type="synonym">Wasp</name>
    <dbReference type="NCBI Taxonomy" id="30213"/>
    <lineage>
        <taxon>Eukaryota</taxon>
        <taxon>Metazoa</taxon>
        <taxon>Ecdysozoa</taxon>
        <taxon>Arthropoda</taxon>
        <taxon>Hexapoda</taxon>
        <taxon>Insecta</taxon>
        <taxon>Pterygota</taxon>
        <taxon>Neoptera</taxon>
        <taxon>Endopterygota</taxon>
        <taxon>Hymenoptera</taxon>
        <taxon>Apocrita</taxon>
        <taxon>Aculeata</taxon>
        <taxon>Vespoidea</taxon>
        <taxon>Vespidae</taxon>
        <taxon>Vespinae</taxon>
        <taxon>Vespula</taxon>
    </lineage>
</organism>
<dbReference type="Proteomes" id="UP000600918">
    <property type="component" value="Unassembled WGS sequence"/>
</dbReference>
<sequence>MVHKATDVANSYPKRGLTLLQLTLGSIFSIESKHTSSLRRRKVMKREGEEVEEEKRKSNWQAFRTHCRAISRILSNSK</sequence>
<proteinExistence type="predicted"/>
<evidence type="ECO:0000313" key="2">
    <source>
        <dbReference type="Proteomes" id="UP000600918"/>
    </source>
</evidence>
<dbReference type="AlphaFoldDB" id="A0A834UHM8"/>
<name>A0A834UHM8_VESPE</name>
<dbReference type="EMBL" id="JACSDY010000001">
    <property type="protein sequence ID" value="KAF7439278.1"/>
    <property type="molecule type" value="Genomic_DNA"/>
</dbReference>
<keyword evidence="2" id="KW-1185">Reference proteome</keyword>
<accession>A0A834UHM8</accession>
<evidence type="ECO:0000313" key="1">
    <source>
        <dbReference type="EMBL" id="KAF7439278.1"/>
    </source>
</evidence>
<gene>
    <name evidence="1" type="ORF">H0235_001669</name>
</gene>
<comment type="caution">
    <text evidence="1">The sequence shown here is derived from an EMBL/GenBank/DDBJ whole genome shotgun (WGS) entry which is preliminary data.</text>
</comment>